<dbReference type="AlphaFoldDB" id="A0AA35J530"/>
<evidence type="ECO:0000313" key="1">
    <source>
        <dbReference type="EMBL" id="CAI4047674.1"/>
    </source>
</evidence>
<proteinExistence type="predicted"/>
<sequence>MPTSSYFWDTDVKWNDMDDLVKLVSSSRINSGAFKEADFTNIILNAIDPLKSRAYKNSRKKSAFHSKLNIRKECISIINHISDTLLGGTNLLLSQLPFSEKWRKRNTTTPSDTIFERSNNSSKELTVDWWVSWFQAKDMNDTSSVYIVAVSPRKTQQTFKENINISVSKEMKEWIMNQAHEENSASWCSKNQPNQKWEADFRFLKWNDNFFFQQNIWDIPCESA</sequence>
<name>A0AA35J530_SACUV</name>
<evidence type="ECO:0000313" key="2">
    <source>
        <dbReference type="Proteomes" id="UP001162090"/>
    </source>
</evidence>
<protein>
    <submittedName>
        <fullName evidence="1">Uncharacterized protein</fullName>
    </submittedName>
</protein>
<organism evidence="1 2">
    <name type="scientific">Saccharomyces uvarum</name>
    <name type="common">Yeast</name>
    <name type="synonym">Saccharomyces bayanus var. uvarum</name>
    <dbReference type="NCBI Taxonomy" id="230603"/>
    <lineage>
        <taxon>Eukaryota</taxon>
        <taxon>Fungi</taxon>
        <taxon>Dikarya</taxon>
        <taxon>Ascomycota</taxon>
        <taxon>Saccharomycotina</taxon>
        <taxon>Saccharomycetes</taxon>
        <taxon>Saccharomycetales</taxon>
        <taxon>Saccharomycetaceae</taxon>
        <taxon>Saccharomyces</taxon>
    </lineage>
</organism>
<accession>A0AA35J530</accession>
<gene>
    <name evidence="1" type="primary">SUVC13G0040</name>
    <name evidence="1" type="ORF">SUVC_13G0040</name>
</gene>
<dbReference type="EMBL" id="OX365924">
    <property type="protein sequence ID" value="CAI4047674.1"/>
    <property type="molecule type" value="Genomic_DNA"/>
</dbReference>
<dbReference type="Proteomes" id="UP001162090">
    <property type="component" value="Chromosome 13"/>
</dbReference>
<reference evidence="1" key="1">
    <citation type="submission" date="2022-10" db="EMBL/GenBank/DDBJ databases">
        <authorList>
            <person name="Byrne P K."/>
        </authorList>
    </citation>
    <scope>NUCLEOTIDE SEQUENCE</scope>
    <source>
        <strain evidence="1">CBS7001</strain>
    </source>
</reference>